<dbReference type="CDD" id="cd20557">
    <property type="entry name" value="CYCLIN_ScPCL1-like"/>
    <property type="match status" value="1"/>
</dbReference>
<evidence type="ECO:0000313" key="4">
    <source>
        <dbReference type="Proteomes" id="UP000663827"/>
    </source>
</evidence>
<dbReference type="Gene3D" id="1.10.472.10">
    <property type="entry name" value="Cyclin-like"/>
    <property type="match status" value="1"/>
</dbReference>
<evidence type="ECO:0000256" key="1">
    <source>
        <dbReference type="SAM" id="MobiDB-lite"/>
    </source>
</evidence>
<dbReference type="PANTHER" id="PTHR15615:SF108">
    <property type="entry name" value="PROTEIN CNPPD1"/>
    <property type="match status" value="1"/>
</dbReference>
<feature type="compositionally biased region" description="Acidic residues" evidence="1">
    <location>
        <begin position="150"/>
        <end position="164"/>
    </location>
</feature>
<comment type="caution">
    <text evidence="3">The sequence shown here is derived from an EMBL/GenBank/DDBJ whole genome shotgun (WGS) entry which is preliminary data.</text>
</comment>
<name>A0A8H3E3F5_9AGAM</name>
<feature type="compositionally biased region" description="Basic and acidic residues" evidence="1">
    <location>
        <begin position="334"/>
        <end position="343"/>
    </location>
</feature>
<dbReference type="EMBL" id="CAJNJQ010001899">
    <property type="protein sequence ID" value="CAE7154043.1"/>
    <property type="molecule type" value="Genomic_DNA"/>
</dbReference>
<feature type="compositionally biased region" description="Basic and acidic residues" evidence="1">
    <location>
        <begin position="442"/>
        <end position="456"/>
    </location>
</feature>
<feature type="region of interest" description="Disordered" evidence="1">
    <location>
        <begin position="1"/>
        <end position="35"/>
    </location>
</feature>
<feature type="compositionally biased region" description="Low complexity" evidence="1">
    <location>
        <begin position="355"/>
        <end position="377"/>
    </location>
</feature>
<evidence type="ECO:0000259" key="2">
    <source>
        <dbReference type="Pfam" id="PF00134"/>
    </source>
</evidence>
<feature type="compositionally biased region" description="Basic and acidic residues" evidence="1">
    <location>
        <begin position="474"/>
        <end position="483"/>
    </location>
</feature>
<feature type="domain" description="Cyclin N-terminal" evidence="2">
    <location>
        <begin position="213"/>
        <end position="319"/>
    </location>
</feature>
<dbReference type="GO" id="GO:0016538">
    <property type="term" value="F:cyclin-dependent protein serine/threonine kinase regulator activity"/>
    <property type="evidence" value="ECO:0007669"/>
    <property type="project" value="TreeGrafter"/>
</dbReference>
<dbReference type="InterPro" id="IPR036915">
    <property type="entry name" value="Cyclin-like_sf"/>
</dbReference>
<organism evidence="3 4">
    <name type="scientific">Rhizoctonia solani</name>
    <dbReference type="NCBI Taxonomy" id="456999"/>
    <lineage>
        <taxon>Eukaryota</taxon>
        <taxon>Fungi</taxon>
        <taxon>Dikarya</taxon>
        <taxon>Basidiomycota</taxon>
        <taxon>Agaricomycotina</taxon>
        <taxon>Agaricomycetes</taxon>
        <taxon>Cantharellales</taxon>
        <taxon>Ceratobasidiaceae</taxon>
        <taxon>Rhizoctonia</taxon>
    </lineage>
</organism>
<feature type="region of interest" description="Disordered" evidence="1">
    <location>
        <begin position="442"/>
        <end position="483"/>
    </location>
</feature>
<dbReference type="Proteomes" id="UP000663827">
    <property type="component" value="Unassembled WGS sequence"/>
</dbReference>
<evidence type="ECO:0000313" key="3">
    <source>
        <dbReference type="EMBL" id="CAE7154043.1"/>
    </source>
</evidence>
<gene>
    <name evidence="3" type="ORF">RDB_LOCUS91644</name>
</gene>
<dbReference type="AlphaFoldDB" id="A0A8H3E3F5"/>
<feature type="compositionally biased region" description="Low complexity" evidence="1">
    <location>
        <begin position="16"/>
        <end position="25"/>
    </location>
</feature>
<dbReference type="InterPro" id="IPR006671">
    <property type="entry name" value="Cyclin_N"/>
</dbReference>
<sequence length="483" mass="52694">MNNDDHTHRALPTPPTSTASTVSFSENSQDPDSDVAADYQDRATSAVRSILQISGADDMLQTSTSRERHMNALVSLSGALLSKLLQIEDGWVREQITSDVADYVLDAIATCTGKPQATFIAQFILDYARGRADPPPATDDDNQEAISSTPEDDAQVTIESSEEQQESKAAEYSASPAKTKVQHKRIPIPLDYDPAPIAKLSAKFVSDLFGSDTCPETSHNYTPTLSEYIRDAITTARIDRSVTIYALGILDRLHSRQTGHVNIPYGTFGLFMTAYMIAGKLLNDCFCPKSWYRVGRKLFTLEQLAEMERSMCGDLRWNVFIGNEELKALEEKIQEHSDGETGHVRFRAPTPELGSSAPATESTPASASPSSPILTSTNSQAPRSELVPVGPQPSTSSDLCAHSGADSSPLPSAPCLTPARRMKRSKYSELIWIVYTAADYEGKGRSNDVNRADHPYESGYADDEWENGIGEAGNDERSDAEAL</sequence>
<dbReference type="GO" id="GO:0000307">
    <property type="term" value="C:cyclin-dependent protein kinase holoenzyme complex"/>
    <property type="evidence" value="ECO:0007669"/>
    <property type="project" value="TreeGrafter"/>
</dbReference>
<dbReference type="SUPFAM" id="SSF47954">
    <property type="entry name" value="Cyclin-like"/>
    <property type="match status" value="1"/>
</dbReference>
<reference evidence="3" key="1">
    <citation type="submission" date="2021-01" db="EMBL/GenBank/DDBJ databases">
        <authorList>
            <person name="Kaushik A."/>
        </authorList>
    </citation>
    <scope>NUCLEOTIDE SEQUENCE</scope>
    <source>
        <strain evidence="3">AG5</strain>
    </source>
</reference>
<accession>A0A8H3E3F5</accession>
<feature type="region of interest" description="Disordered" evidence="1">
    <location>
        <begin position="334"/>
        <end position="415"/>
    </location>
</feature>
<dbReference type="Pfam" id="PF00134">
    <property type="entry name" value="Cyclin_N"/>
    <property type="match status" value="1"/>
</dbReference>
<dbReference type="GO" id="GO:0019901">
    <property type="term" value="F:protein kinase binding"/>
    <property type="evidence" value="ECO:0007669"/>
    <property type="project" value="InterPro"/>
</dbReference>
<dbReference type="InterPro" id="IPR013922">
    <property type="entry name" value="Cyclin_PHO80-like"/>
</dbReference>
<dbReference type="GO" id="GO:0005634">
    <property type="term" value="C:nucleus"/>
    <property type="evidence" value="ECO:0007669"/>
    <property type="project" value="TreeGrafter"/>
</dbReference>
<proteinExistence type="predicted"/>
<protein>
    <recommendedName>
        <fullName evidence="2">Cyclin N-terminal domain-containing protein</fullName>
    </recommendedName>
</protein>
<feature type="region of interest" description="Disordered" evidence="1">
    <location>
        <begin position="131"/>
        <end position="180"/>
    </location>
</feature>
<dbReference type="PANTHER" id="PTHR15615">
    <property type="match status" value="1"/>
</dbReference>